<comment type="similarity">
    <text evidence="2">Belongs to the ITPRIP family.</text>
</comment>
<dbReference type="InterPro" id="IPR046906">
    <property type="entry name" value="Mab-21_HhH/H2TH-like"/>
</dbReference>
<evidence type="ECO:0000256" key="9">
    <source>
        <dbReference type="SAM" id="SignalP"/>
    </source>
</evidence>
<dbReference type="PANTHER" id="PTHR10656:SF40">
    <property type="entry name" value="INOSITOL 1,4,5-TRISPHOSPHATE RECEPTOR-INTERACTING PROTEIN-LIKE 1"/>
    <property type="match status" value="1"/>
</dbReference>
<keyword evidence="3" id="KW-0812">Transmembrane</keyword>
<dbReference type="PANTHER" id="PTHR10656">
    <property type="entry name" value="CELL FATE DETERMINING PROTEIN MAB21-RELATED"/>
    <property type="match status" value="1"/>
</dbReference>
<evidence type="ECO:0000313" key="12">
    <source>
        <dbReference type="EMBL" id="KAK4822476.1"/>
    </source>
</evidence>
<evidence type="ECO:0000313" key="13">
    <source>
        <dbReference type="Proteomes" id="UP001333110"/>
    </source>
</evidence>
<feature type="compositionally biased region" description="Acidic residues" evidence="8">
    <location>
        <begin position="102"/>
        <end position="126"/>
    </location>
</feature>
<name>A0AAN7NCX8_MYCAM</name>
<keyword evidence="13" id="KW-1185">Reference proteome</keyword>
<protein>
    <recommendedName>
        <fullName evidence="10">Mab-21-like HhH/H2TH-like domain-containing protein</fullName>
    </recommendedName>
</protein>
<dbReference type="InterPro" id="IPR024810">
    <property type="entry name" value="MAB21L/cGLR"/>
</dbReference>
<evidence type="ECO:0000256" key="8">
    <source>
        <dbReference type="SAM" id="MobiDB-lite"/>
    </source>
</evidence>
<comment type="caution">
    <text evidence="12">The sequence shown here is derived from an EMBL/GenBank/DDBJ whole genome shotgun (WGS) entry which is preliminary data.</text>
</comment>
<keyword evidence="5" id="KW-1133">Transmembrane helix</keyword>
<dbReference type="Gene3D" id="1.10.1410.40">
    <property type="match status" value="1"/>
</dbReference>
<evidence type="ECO:0000256" key="1">
    <source>
        <dbReference type="ARBA" id="ARBA00004479"/>
    </source>
</evidence>
<feature type="region of interest" description="Disordered" evidence="8">
    <location>
        <begin position="98"/>
        <end position="126"/>
    </location>
</feature>
<accession>A0AAN7NCX8</accession>
<dbReference type="AlphaFoldDB" id="A0AAN7NCX8"/>
<keyword evidence="6" id="KW-0472">Membrane</keyword>
<feature type="signal peptide" evidence="9">
    <location>
        <begin position="1"/>
        <end position="23"/>
    </location>
</feature>
<feature type="domain" description="Mab-21-like HhH/H2TH-like" evidence="10">
    <location>
        <begin position="394"/>
        <end position="445"/>
    </location>
</feature>
<reference evidence="12 13" key="1">
    <citation type="journal article" date="2023" name="J. Hered.">
        <title>Chromosome-level genome of the wood stork (Mycteria americana) provides insight into avian chromosome evolution.</title>
        <authorList>
            <person name="Flamio R. Jr."/>
            <person name="Ramstad K.M."/>
        </authorList>
    </citation>
    <scope>NUCLEOTIDE SEQUENCE [LARGE SCALE GENOMIC DNA]</scope>
    <source>
        <strain evidence="12">JAX WOST 10</strain>
    </source>
</reference>
<feature type="chain" id="PRO_5044710774" description="Mab-21-like HhH/H2TH-like domain-containing protein" evidence="9">
    <location>
        <begin position="24"/>
        <end position="501"/>
    </location>
</feature>
<evidence type="ECO:0000259" key="10">
    <source>
        <dbReference type="Pfam" id="PF20266"/>
    </source>
</evidence>
<evidence type="ECO:0000313" key="11">
    <source>
        <dbReference type="EMBL" id="KAK4822472.1"/>
    </source>
</evidence>
<evidence type="ECO:0000256" key="6">
    <source>
        <dbReference type="ARBA" id="ARBA00023136"/>
    </source>
</evidence>
<evidence type="ECO:0000256" key="3">
    <source>
        <dbReference type="ARBA" id="ARBA00022692"/>
    </source>
</evidence>
<gene>
    <name evidence="11" type="ORF">QYF61_015478</name>
    <name evidence="12" type="ORF">QYF61_015482</name>
</gene>
<evidence type="ECO:0000256" key="7">
    <source>
        <dbReference type="SAM" id="Coils"/>
    </source>
</evidence>
<dbReference type="PRINTS" id="PR02107">
    <property type="entry name" value="INOS145TPRIP"/>
</dbReference>
<dbReference type="GO" id="GO:0016020">
    <property type="term" value="C:membrane"/>
    <property type="evidence" value="ECO:0007669"/>
    <property type="project" value="UniProtKB-SubCell"/>
</dbReference>
<proteinExistence type="inferred from homology"/>
<keyword evidence="7" id="KW-0175">Coiled coil</keyword>
<dbReference type="Pfam" id="PF20266">
    <property type="entry name" value="Mab-21_C"/>
    <property type="match status" value="1"/>
</dbReference>
<dbReference type="Proteomes" id="UP001333110">
    <property type="component" value="Unassembled WGS sequence"/>
</dbReference>
<dbReference type="SMART" id="SM01265">
    <property type="entry name" value="Mab-21"/>
    <property type="match status" value="1"/>
</dbReference>
<organism evidence="12 13">
    <name type="scientific">Mycteria americana</name>
    <name type="common">Wood stork</name>
    <dbReference type="NCBI Taxonomy" id="33587"/>
    <lineage>
        <taxon>Eukaryota</taxon>
        <taxon>Metazoa</taxon>
        <taxon>Chordata</taxon>
        <taxon>Craniata</taxon>
        <taxon>Vertebrata</taxon>
        <taxon>Euteleostomi</taxon>
        <taxon>Archelosauria</taxon>
        <taxon>Archosauria</taxon>
        <taxon>Dinosauria</taxon>
        <taxon>Saurischia</taxon>
        <taxon>Theropoda</taxon>
        <taxon>Coelurosauria</taxon>
        <taxon>Aves</taxon>
        <taxon>Neognathae</taxon>
        <taxon>Neoaves</taxon>
        <taxon>Aequornithes</taxon>
        <taxon>Ciconiiformes</taxon>
        <taxon>Ciconiidae</taxon>
        <taxon>Mycteria</taxon>
    </lineage>
</organism>
<evidence type="ECO:0000256" key="2">
    <source>
        <dbReference type="ARBA" id="ARBA00005554"/>
    </source>
</evidence>
<keyword evidence="4 9" id="KW-0732">Signal</keyword>
<sequence>MAATKFLALVVLSIIQYPQMVGGELDEATRERVQQHADNLSQEMTRLLQELELRSQEQSGVDWGALLFAALQQWQFWAIAGVLVLPFGLWWWLSKRSPEPDSSSDEESSSSNTDQEEEEDDSDDANDLGRFFEEHIQWPVQDLATECRVVKAVVADLIRVCQVLLSNSFFPVLQPAIGVGSAFEGWSPREEDIIYRLLVPLQPPRGHAFHLELGTAREMLARNFCIRVELECTCTRERPAGEMLCFLHHPEEELRRNQDPSLLGTLCTGSYLDVQKTARWFQILVKAAWVVLPESAQCRLTVLPSSRSCKFRVTKGNNKSLCIEMMFGVQQGDSDIFLSSQSTEAIFTPSTMWTESCAVAEVKFFRHVARQAPHDSFHLRCLQVCARILVGTGFSTYTLKTVVMHLLTTIPLSGWRGRDFLLRLQDIMRYLRCCLEEKRLDHFFFGNERVPEEISLPPDFRTVEPLNLFQRLVQHPATHAEALREFVELRDRLTRLLIYGR</sequence>
<feature type="coiled-coil region" evidence="7">
    <location>
        <begin position="30"/>
        <end position="57"/>
    </location>
</feature>
<dbReference type="EMBL" id="JAUNZN010000004">
    <property type="protein sequence ID" value="KAK4822476.1"/>
    <property type="molecule type" value="Genomic_DNA"/>
</dbReference>
<evidence type="ECO:0000256" key="5">
    <source>
        <dbReference type="ARBA" id="ARBA00022989"/>
    </source>
</evidence>
<dbReference type="InterPro" id="IPR026250">
    <property type="entry name" value="ITPRIP-like"/>
</dbReference>
<evidence type="ECO:0000256" key="4">
    <source>
        <dbReference type="ARBA" id="ARBA00022729"/>
    </source>
</evidence>
<dbReference type="EMBL" id="JAUNZN010000004">
    <property type="protein sequence ID" value="KAK4822472.1"/>
    <property type="molecule type" value="Genomic_DNA"/>
</dbReference>
<comment type="subcellular location">
    <subcellularLocation>
        <location evidence="1">Membrane</location>
        <topology evidence="1">Single-pass type I membrane protein</topology>
    </subcellularLocation>
</comment>